<dbReference type="Proteomes" id="UP000266861">
    <property type="component" value="Unassembled WGS sequence"/>
</dbReference>
<dbReference type="Pfam" id="PF00076">
    <property type="entry name" value="RRM_1"/>
    <property type="match status" value="1"/>
</dbReference>
<dbReference type="Pfam" id="PF12066">
    <property type="entry name" value="SERRATE_Ars2_N"/>
    <property type="match status" value="1"/>
</dbReference>
<feature type="compositionally biased region" description="Basic and acidic residues" evidence="5">
    <location>
        <begin position="8"/>
        <end position="81"/>
    </location>
</feature>
<feature type="compositionally biased region" description="Low complexity" evidence="5">
    <location>
        <begin position="121"/>
        <end position="135"/>
    </location>
</feature>
<dbReference type="Pfam" id="PF13821">
    <property type="entry name" value="DUF4187"/>
    <property type="match status" value="1"/>
</dbReference>
<dbReference type="STRING" id="1348612.A0A397H1L3"/>
<feature type="compositionally biased region" description="Polar residues" evidence="5">
    <location>
        <begin position="769"/>
        <end position="778"/>
    </location>
</feature>
<name>A0A397H1L3_9GLOM</name>
<feature type="region of interest" description="Disordered" evidence="5">
    <location>
        <begin position="715"/>
        <end position="799"/>
    </location>
</feature>
<organism evidence="7 8">
    <name type="scientific">Diversispora epigaea</name>
    <dbReference type="NCBI Taxonomy" id="1348612"/>
    <lineage>
        <taxon>Eukaryota</taxon>
        <taxon>Fungi</taxon>
        <taxon>Fungi incertae sedis</taxon>
        <taxon>Mucoromycota</taxon>
        <taxon>Glomeromycotina</taxon>
        <taxon>Glomeromycetes</taxon>
        <taxon>Diversisporales</taxon>
        <taxon>Diversisporaceae</taxon>
        <taxon>Diversispora</taxon>
    </lineage>
</organism>
<dbReference type="AlphaFoldDB" id="A0A397H1L3"/>
<protein>
    <recommendedName>
        <fullName evidence="6">C2H2-type domain-containing protein</fullName>
    </recommendedName>
</protein>
<dbReference type="Pfam" id="PF04959">
    <property type="entry name" value="ARS2"/>
    <property type="match status" value="1"/>
</dbReference>
<comment type="similarity">
    <text evidence="2">Belongs to the ARS2 family.</text>
</comment>
<dbReference type="Gene3D" id="3.30.70.330">
    <property type="match status" value="1"/>
</dbReference>
<dbReference type="InterPro" id="IPR035979">
    <property type="entry name" value="RBD_domain_sf"/>
</dbReference>
<evidence type="ECO:0000259" key="6">
    <source>
        <dbReference type="PROSITE" id="PS50157"/>
    </source>
</evidence>
<dbReference type="GO" id="GO:0016604">
    <property type="term" value="C:nuclear body"/>
    <property type="evidence" value="ECO:0007669"/>
    <property type="project" value="TreeGrafter"/>
</dbReference>
<dbReference type="InterPro" id="IPR021933">
    <property type="entry name" value="SERRATE/Ars2_N"/>
</dbReference>
<evidence type="ECO:0000256" key="4">
    <source>
        <dbReference type="PROSITE-ProRule" id="PRU00042"/>
    </source>
</evidence>
<dbReference type="PANTHER" id="PTHR13165:SF0">
    <property type="entry name" value="SERRATE RNA EFFECTOR MOLECULE HOMOLOG"/>
    <property type="match status" value="1"/>
</dbReference>
<feature type="compositionally biased region" description="Basic and acidic residues" evidence="5">
    <location>
        <begin position="99"/>
        <end position="120"/>
    </location>
</feature>
<keyword evidence="4" id="KW-0479">Metal-binding</keyword>
<feature type="region of interest" description="Disordered" evidence="5">
    <location>
        <begin position="462"/>
        <end position="492"/>
    </location>
</feature>
<dbReference type="EMBL" id="PQFF01000352">
    <property type="protein sequence ID" value="RHZ57032.1"/>
    <property type="molecule type" value="Genomic_DNA"/>
</dbReference>
<feature type="compositionally biased region" description="Basic and acidic residues" evidence="5">
    <location>
        <begin position="462"/>
        <end position="489"/>
    </location>
</feature>
<accession>A0A397H1L3</accession>
<dbReference type="SUPFAM" id="SSF54928">
    <property type="entry name" value="RNA-binding domain, RBD"/>
    <property type="match status" value="1"/>
</dbReference>
<dbReference type="PROSITE" id="PS50157">
    <property type="entry name" value="ZINC_FINGER_C2H2_2"/>
    <property type="match status" value="1"/>
</dbReference>
<feature type="region of interest" description="Disordered" evidence="5">
    <location>
        <begin position="1"/>
        <end position="136"/>
    </location>
</feature>
<feature type="compositionally biased region" description="Pro residues" evidence="5">
    <location>
        <begin position="686"/>
        <end position="698"/>
    </location>
</feature>
<evidence type="ECO:0000256" key="2">
    <source>
        <dbReference type="ARBA" id="ARBA00005407"/>
    </source>
</evidence>
<dbReference type="InterPro" id="IPR000504">
    <property type="entry name" value="RRM_dom"/>
</dbReference>
<dbReference type="GO" id="GO:0003723">
    <property type="term" value="F:RNA binding"/>
    <property type="evidence" value="ECO:0007669"/>
    <property type="project" value="InterPro"/>
</dbReference>
<dbReference type="InterPro" id="IPR013087">
    <property type="entry name" value="Znf_C2H2_type"/>
</dbReference>
<dbReference type="InterPro" id="IPR007042">
    <property type="entry name" value="SERRATE/Ars2_C"/>
</dbReference>
<feature type="region of interest" description="Disordered" evidence="5">
    <location>
        <begin position="665"/>
        <end position="698"/>
    </location>
</feature>
<keyword evidence="4" id="KW-0863">Zinc-finger</keyword>
<sequence length="799" mass="92217">MNSKRRAEHSDDEGPKHSRDKFTRERRNSVERRDVRDRDRERDRDRDRDRERDRERDRDRDRSMYNDRRVKRENSSEDRDGNMNYLDRHPKRRRSITSDSRRAPPPDGGDHYIPNYEKEGYTPGPRYNGRPGGPTDMRFTPHGFPVGLPIGFSVPAPPIMAPGGLMPMDWTTPQGRQEPLKDPEQLDFLVTFKYFAEFLQSSQPKVRFTDDDLHKRYNDYKEVFAIKQLKSFFEVHKKEEWFLEKYHPKFMEPRVIATKELKKKNYQQFVADMKKGLFDNIVNDVVEESIVKDEIKIEVIKTEETTTAEKNDVDEDANRLFIKSVSPSIARQKIEDMCKEIPGFKYLALSEPNPQKKFHRLGWIVFEEGTDMDDAYEKLNEQKIDEFVFYLARHKNQTGPVRNRTTPDIANSSDRLKKDLASAIKLVEKLDKDVDESFNGVQAIKQRLAIILDKVIKVEDKDKDKDKDNKDNNDDKDKDNKDNKDNKDKEDDDDISYVKKSLDFHLEYLRRAHLFCYYCGSESDSVEELNRKCPGRHLRSVAGSNDTKSTGKSQKEKQINVYDECTTTWLKTLDHKIYYKTDPSKFESEIEKHGGLNIKKVIEGFIEENVVELETGKKFKCSICTKLFKGADFVKKHIDYKHHTKVEETTNEAKFYNNYVLDPNHLLPTTPPNPTSTLSGPTNVSPLPPTPFPVIQNAPPPPFMNFGFPIVGAAAGTPHDQIPRIGFDGRDDNNSNNSRGGGSGGSGDNRTSNSSSSRRKQSSHSSSRPNDFNASSDPRQVKSYVDLDAPAEGDIEIKY</sequence>
<keyword evidence="4" id="KW-0862">Zinc</keyword>
<comment type="caution">
    <text evidence="7">The sequence shown here is derived from an EMBL/GenBank/DDBJ whole genome shotgun (WGS) entry which is preliminary data.</text>
</comment>
<dbReference type="GO" id="GO:0008270">
    <property type="term" value="F:zinc ion binding"/>
    <property type="evidence" value="ECO:0007669"/>
    <property type="project" value="UniProtKB-KW"/>
</dbReference>
<dbReference type="OrthoDB" id="342064at2759"/>
<gene>
    <name evidence="7" type="ORF">Glove_395g45</name>
</gene>
<feature type="compositionally biased region" description="Acidic residues" evidence="5">
    <location>
        <begin position="789"/>
        <end position="799"/>
    </location>
</feature>
<feature type="domain" description="C2H2-type" evidence="6">
    <location>
        <begin position="619"/>
        <end position="648"/>
    </location>
</feature>
<keyword evidence="8" id="KW-1185">Reference proteome</keyword>
<proteinExistence type="inferred from homology"/>
<reference evidence="7 8" key="1">
    <citation type="submission" date="2018-08" db="EMBL/GenBank/DDBJ databases">
        <title>Genome and evolution of the arbuscular mycorrhizal fungus Diversispora epigaea (formerly Glomus versiforme) and its bacterial endosymbionts.</title>
        <authorList>
            <person name="Sun X."/>
            <person name="Fei Z."/>
            <person name="Harrison M."/>
        </authorList>
    </citation>
    <scope>NUCLEOTIDE SEQUENCE [LARGE SCALE GENOMIC DNA]</scope>
    <source>
        <strain evidence="7 8">IT104</strain>
    </source>
</reference>
<evidence type="ECO:0000313" key="8">
    <source>
        <dbReference type="Proteomes" id="UP000266861"/>
    </source>
</evidence>
<dbReference type="PANTHER" id="PTHR13165">
    <property type="entry name" value="ARSENITE-RESISTANCE PROTEIN 2"/>
    <property type="match status" value="1"/>
</dbReference>
<dbReference type="GO" id="GO:0016070">
    <property type="term" value="P:RNA metabolic process"/>
    <property type="evidence" value="ECO:0007669"/>
    <property type="project" value="UniProtKB-ARBA"/>
</dbReference>
<keyword evidence="3" id="KW-0539">Nucleus</keyword>
<dbReference type="PROSITE" id="PS00028">
    <property type="entry name" value="ZINC_FINGER_C2H2_1"/>
    <property type="match status" value="1"/>
</dbReference>
<evidence type="ECO:0000256" key="1">
    <source>
        <dbReference type="ARBA" id="ARBA00004123"/>
    </source>
</evidence>
<dbReference type="InterPro" id="IPR025239">
    <property type="entry name" value="DUF4187"/>
</dbReference>
<dbReference type="InterPro" id="IPR039727">
    <property type="entry name" value="SE/Ars2"/>
</dbReference>
<evidence type="ECO:0000256" key="3">
    <source>
        <dbReference type="ARBA" id="ARBA00023242"/>
    </source>
</evidence>
<evidence type="ECO:0000313" key="7">
    <source>
        <dbReference type="EMBL" id="RHZ57032.1"/>
    </source>
</evidence>
<evidence type="ECO:0000256" key="5">
    <source>
        <dbReference type="SAM" id="MobiDB-lite"/>
    </source>
</evidence>
<comment type="subcellular location">
    <subcellularLocation>
        <location evidence="1">Nucleus</location>
    </subcellularLocation>
</comment>
<dbReference type="GO" id="GO:0031047">
    <property type="term" value="P:regulatory ncRNA-mediated gene silencing"/>
    <property type="evidence" value="ECO:0007669"/>
    <property type="project" value="UniProtKB-ARBA"/>
</dbReference>
<dbReference type="SMART" id="SM01173">
    <property type="entry name" value="DUF4187"/>
    <property type="match status" value="1"/>
</dbReference>
<dbReference type="InterPro" id="IPR012677">
    <property type="entry name" value="Nucleotide-bd_a/b_plait_sf"/>
</dbReference>